<reference evidence="1 2" key="1">
    <citation type="submission" date="2017-01" db="EMBL/GenBank/DDBJ databases">
        <authorList>
            <person name="Varghese N."/>
            <person name="Submissions S."/>
        </authorList>
    </citation>
    <scope>NUCLEOTIDE SEQUENCE [LARGE SCALE GENOMIC DNA]</scope>
    <source>
        <strain evidence="1 2">ATCC 23464</strain>
    </source>
</reference>
<proteinExistence type="predicted"/>
<evidence type="ECO:0000313" key="1">
    <source>
        <dbReference type="EMBL" id="SIR66322.1"/>
    </source>
</evidence>
<protein>
    <submittedName>
        <fullName evidence="1">Uncharacterized protein</fullName>
    </submittedName>
</protein>
<evidence type="ECO:0000313" key="2">
    <source>
        <dbReference type="Proteomes" id="UP000186666"/>
    </source>
</evidence>
<name>A0ABY1KDK9_9BACL</name>
<accession>A0ABY1KDK9</accession>
<dbReference type="EMBL" id="FTNK01000029">
    <property type="protein sequence ID" value="SIR66322.1"/>
    <property type="molecule type" value="Genomic_DNA"/>
</dbReference>
<keyword evidence="2" id="KW-1185">Reference proteome</keyword>
<comment type="caution">
    <text evidence="1">The sequence shown here is derived from an EMBL/GenBank/DDBJ whole genome shotgun (WGS) entry which is preliminary data.</text>
</comment>
<dbReference type="InterPro" id="IPR043733">
    <property type="entry name" value="DUF5677"/>
</dbReference>
<sequence>MDANHEILKRNVSGEIRKLGKYASESVEELVNFGTHMFSWLMELEVDEADPTINLLFRNYLDVVDSISLLLKVGSGDTAIILLRSAFEIAMSILYILQEKTEERGLAYQLAHFKYIQKQNKKLDKGSDQYASFLDILKKDINARNIIEKIEIKDRKPVIDAIEQIIKQQINEEWLRIEQLKKSSGTKIEWFHLFDGPRNLKGLCEKLEHHALFDILYASWSLTSHGKASMNAHMPGGGIKRLRSPHDIKSIMTWTMNLTIEVYYKTLKNRIPNKTNNFGIWYHSVRSNYMDITDNNKKLLNRL</sequence>
<dbReference type="Proteomes" id="UP000186666">
    <property type="component" value="Unassembled WGS sequence"/>
</dbReference>
<gene>
    <name evidence="1" type="ORF">SAMN05421578_12923</name>
</gene>
<organism evidence="1 2">
    <name type="scientific">Paenibacillus macquariensis</name>
    <dbReference type="NCBI Taxonomy" id="948756"/>
    <lineage>
        <taxon>Bacteria</taxon>
        <taxon>Bacillati</taxon>
        <taxon>Bacillota</taxon>
        <taxon>Bacilli</taxon>
        <taxon>Bacillales</taxon>
        <taxon>Paenibacillaceae</taxon>
        <taxon>Paenibacillus</taxon>
    </lineage>
</organism>
<dbReference type="Pfam" id="PF18928">
    <property type="entry name" value="DUF5677"/>
    <property type="match status" value="1"/>
</dbReference>